<keyword evidence="10" id="KW-1185">Reference proteome</keyword>
<proteinExistence type="predicted"/>
<dbReference type="GO" id="GO:0061630">
    <property type="term" value="F:ubiquitin protein ligase activity"/>
    <property type="evidence" value="ECO:0007669"/>
    <property type="project" value="InterPro"/>
</dbReference>
<keyword evidence="2" id="KW-0479">Metal-binding</keyword>
<dbReference type="SUPFAM" id="SSF57850">
    <property type="entry name" value="RING/U-box"/>
    <property type="match status" value="1"/>
</dbReference>
<dbReference type="Ensembl" id="ENSMAMT00000006254.2">
    <property type="protein sequence ID" value="ENSMAMP00000006080.2"/>
    <property type="gene ID" value="ENSMAMG00000004136.2"/>
</dbReference>
<dbReference type="GO" id="GO:0006397">
    <property type="term" value="P:mRNA processing"/>
    <property type="evidence" value="ECO:0007669"/>
    <property type="project" value="InterPro"/>
</dbReference>
<protein>
    <submittedName>
        <fullName evidence="9">Uncharacterized protein</fullName>
    </submittedName>
</protein>
<name>A0A3Q3RP63_9TELE</name>
<dbReference type="InterPro" id="IPR033489">
    <property type="entry name" value="RBBP6"/>
</dbReference>
<evidence type="ECO:0000256" key="1">
    <source>
        <dbReference type="ARBA" id="ARBA00004123"/>
    </source>
</evidence>
<accession>A0A3Q3RP63</accession>
<dbReference type="SMART" id="SM01180">
    <property type="entry name" value="DWNN"/>
    <property type="match status" value="1"/>
</dbReference>
<dbReference type="AlphaFoldDB" id="A0A3Q3RP63"/>
<dbReference type="GO" id="GO:0008270">
    <property type="term" value="F:zinc ion binding"/>
    <property type="evidence" value="ECO:0007669"/>
    <property type="project" value="UniProtKB-KW"/>
</dbReference>
<dbReference type="GO" id="GO:0003676">
    <property type="term" value="F:nucleic acid binding"/>
    <property type="evidence" value="ECO:0007669"/>
    <property type="project" value="InterPro"/>
</dbReference>
<evidence type="ECO:0000259" key="8">
    <source>
        <dbReference type="PROSITE" id="PS51282"/>
    </source>
</evidence>
<organism evidence="9 10">
    <name type="scientific">Mastacembelus armatus</name>
    <name type="common">zig-zag eel</name>
    <dbReference type="NCBI Taxonomy" id="205130"/>
    <lineage>
        <taxon>Eukaryota</taxon>
        <taxon>Metazoa</taxon>
        <taxon>Chordata</taxon>
        <taxon>Craniata</taxon>
        <taxon>Vertebrata</taxon>
        <taxon>Euteleostomi</taxon>
        <taxon>Actinopterygii</taxon>
        <taxon>Neopterygii</taxon>
        <taxon>Teleostei</taxon>
        <taxon>Neoteleostei</taxon>
        <taxon>Acanthomorphata</taxon>
        <taxon>Anabantaria</taxon>
        <taxon>Synbranchiformes</taxon>
        <taxon>Mastacembelidae</taxon>
        <taxon>Mastacembelus</taxon>
    </lineage>
</organism>
<dbReference type="InterPro" id="IPR001878">
    <property type="entry name" value="Znf_CCHC"/>
</dbReference>
<keyword evidence="4" id="KW-0862">Zinc</keyword>
<keyword evidence="3 6" id="KW-0863">Zinc-finger</keyword>
<evidence type="ECO:0000256" key="5">
    <source>
        <dbReference type="ARBA" id="ARBA00023242"/>
    </source>
</evidence>
<evidence type="ECO:0000313" key="10">
    <source>
        <dbReference type="Proteomes" id="UP000261640"/>
    </source>
</evidence>
<dbReference type="PROSITE" id="PS51282">
    <property type="entry name" value="DWNN"/>
    <property type="match status" value="1"/>
</dbReference>
<reference evidence="9" key="2">
    <citation type="submission" date="2025-09" db="UniProtKB">
        <authorList>
            <consortium name="Ensembl"/>
        </authorList>
    </citation>
    <scope>IDENTIFICATION</scope>
</reference>
<reference evidence="9" key="1">
    <citation type="submission" date="2025-08" db="UniProtKB">
        <authorList>
            <consortium name="Ensembl"/>
        </authorList>
    </citation>
    <scope>IDENTIFICATION</scope>
</reference>
<dbReference type="SUPFAM" id="SSF57756">
    <property type="entry name" value="Retrovirus zinc finger-like domains"/>
    <property type="match status" value="1"/>
</dbReference>
<evidence type="ECO:0000256" key="3">
    <source>
        <dbReference type="ARBA" id="ARBA00022771"/>
    </source>
</evidence>
<dbReference type="InterPro" id="IPR025829">
    <property type="entry name" value="Zn_knuckle_CX2CX3GHX4C"/>
</dbReference>
<dbReference type="STRING" id="205130.ENSMAMP00000006080"/>
<dbReference type="InterPro" id="IPR036875">
    <property type="entry name" value="Znf_CCHC_sf"/>
</dbReference>
<dbReference type="CDD" id="cd16620">
    <property type="entry name" value="vRING-HC-C4C4_RBBP6"/>
    <property type="match status" value="1"/>
</dbReference>
<sequence length="269" mass="29942">MTHVHYKFSSKLSYDTVVFDGPYITLKDLKRKIMGREKLRAGDCGLQITNAQSKQGNFTYVWADKSVLILAVKRLNFWKKTRGPGLTAVCCCVSSSSLMGRGMVNLAEADVSEEDKISVMMSQSAYDSMIYNKKFDTVLPANYTCYRCGNTGHHIRNCPISGAPPRIKKSTGIPRSFMVEVDDPNMKGAMLTNCGRYAIPAIDAEAYAIGKKEKPPFIPEEKPKLEVKEIPVPDELVCLICHDLLSDAVVIPCCGNSYCDDCEWQTSLR</sequence>
<dbReference type="PANTHER" id="PTHR15439">
    <property type="entry name" value="RETINOBLASTOMA-BINDING PROTEIN 6"/>
    <property type="match status" value="1"/>
</dbReference>
<dbReference type="GeneTree" id="ENSGT00940000159365"/>
<dbReference type="GO" id="GO:0005634">
    <property type="term" value="C:nucleus"/>
    <property type="evidence" value="ECO:0007669"/>
    <property type="project" value="UniProtKB-SubCell"/>
</dbReference>
<evidence type="ECO:0000313" key="9">
    <source>
        <dbReference type="Ensembl" id="ENSMAMP00000006080.2"/>
    </source>
</evidence>
<dbReference type="GO" id="GO:0016567">
    <property type="term" value="P:protein ubiquitination"/>
    <property type="evidence" value="ECO:0007669"/>
    <property type="project" value="InterPro"/>
</dbReference>
<feature type="domain" description="DWNN" evidence="8">
    <location>
        <begin position="4"/>
        <end position="76"/>
    </location>
</feature>
<dbReference type="Pfam" id="PF08783">
    <property type="entry name" value="DWNN"/>
    <property type="match status" value="1"/>
</dbReference>
<dbReference type="InParanoid" id="A0A3Q3RP63"/>
<dbReference type="SMART" id="SM00343">
    <property type="entry name" value="ZnF_C2HC"/>
    <property type="match status" value="1"/>
</dbReference>
<evidence type="ECO:0000256" key="4">
    <source>
        <dbReference type="ARBA" id="ARBA00022833"/>
    </source>
</evidence>
<dbReference type="Proteomes" id="UP000261640">
    <property type="component" value="Unplaced"/>
</dbReference>
<dbReference type="PANTHER" id="PTHR15439:SF0">
    <property type="entry name" value="CELL DIVISION CYCLE AND APOPTOSIS REGULATOR PROTEIN 1-RELATED"/>
    <property type="match status" value="1"/>
</dbReference>
<keyword evidence="5" id="KW-0539">Nucleus</keyword>
<dbReference type="Gene3D" id="3.30.40.10">
    <property type="entry name" value="Zinc/RING finger domain, C3HC4 (zinc finger)"/>
    <property type="match status" value="1"/>
</dbReference>
<feature type="domain" description="CCHC-type" evidence="7">
    <location>
        <begin position="145"/>
        <end position="159"/>
    </location>
</feature>
<evidence type="ECO:0000256" key="6">
    <source>
        <dbReference type="PROSITE-ProRule" id="PRU00047"/>
    </source>
</evidence>
<dbReference type="GO" id="GO:0006511">
    <property type="term" value="P:ubiquitin-dependent protein catabolic process"/>
    <property type="evidence" value="ECO:0007669"/>
    <property type="project" value="TreeGrafter"/>
</dbReference>
<dbReference type="Gene3D" id="4.10.60.10">
    <property type="entry name" value="Zinc finger, CCHC-type"/>
    <property type="match status" value="1"/>
</dbReference>
<comment type="subcellular location">
    <subcellularLocation>
        <location evidence="1">Nucleus</location>
    </subcellularLocation>
</comment>
<evidence type="ECO:0000256" key="2">
    <source>
        <dbReference type="ARBA" id="ARBA00022723"/>
    </source>
</evidence>
<evidence type="ECO:0000259" key="7">
    <source>
        <dbReference type="PROSITE" id="PS50158"/>
    </source>
</evidence>
<dbReference type="Gene3D" id="3.10.20.90">
    <property type="entry name" value="Phosphatidylinositol 3-kinase Catalytic Subunit, Chain A, domain 1"/>
    <property type="match status" value="1"/>
</dbReference>
<dbReference type="Pfam" id="PF13696">
    <property type="entry name" value="zf-CCHC_2"/>
    <property type="match status" value="1"/>
</dbReference>
<dbReference type="InterPro" id="IPR014891">
    <property type="entry name" value="DWNN_domain"/>
</dbReference>
<dbReference type="InterPro" id="IPR013083">
    <property type="entry name" value="Znf_RING/FYVE/PHD"/>
</dbReference>
<dbReference type="FunCoup" id="A0A3Q3RP63">
    <property type="interactions" value="14"/>
</dbReference>
<dbReference type="PROSITE" id="PS50158">
    <property type="entry name" value="ZF_CCHC"/>
    <property type="match status" value="1"/>
</dbReference>